<keyword evidence="6" id="KW-1185">Reference proteome</keyword>
<evidence type="ECO:0000256" key="3">
    <source>
        <dbReference type="SAM" id="SignalP"/>
    </source>
</evidence>
<evidence type="ECO:0000259" key="4">
    <source>
        <dbReference type="PROSITE" id="PS50853"/>
    </source>
</evidence>
<keyword evidence="3" id="KW-0732">Signal</keyword>
<dbReference type="SUPFAM" id="SSF49265">
    <property type="entry name" value="Fibronectin type III"/>
    <property type="match status" value="3"/>
</dbReference>
<feature type="region of interest" description="Disordered" evidence="2">
    <location>
        <begin position="330"/>
        <end position="350"/>
    </location>
</feature>
<dbReference type="InterPro" id="IPR050991">
    <property type="entry name" value="ECM_Regulatory_Proteins"/>
</dbReference>
<dbReference type="InterPro" id="IPR008965">
    <property type="entry name" value="CBM2/CBM3_carb-bd_dom_sf"/>
</dbReference>
<name>A0ABT2UKH2_9BACL</name>
<proteinExistence type="predicted"/>
<dbReference type="RefSeq" id="WP_262686188.1">
    <property type="nucleotide sequence ID" value="NZ_JAOQIO010000094.1"/>
</dbReference>
<sequence length="638" mass="68446">MKKIWFMFVLVFFAFQGSVFAADIDTATLVNNTAGSGTTVLNIRDGDLETFSVIGVPAPTYRYITITFPSPIDIDSAFMKFGNSNNPTNLIMTMYNAAGAGISGGSQDPMFTQNVAGNKSEQKTFPKIVGVKRIDLYNYSGVPANIYEVKINNAKVPIDPSNFQLVSKTFESAVVSWTNPTDVDLTTVKIYNPGLVHTSTESSFVGVSGRTATINGLAADTNYTFRITALNSFGESIGKTLSFKTDPLPDTTPPNAPNGLSAVPADGNVILNWTISTEVTSYNVKRSTTAGGPYTTIASSVAGSSYNDSAVTNGTTYYYVVTAINAYGESSNSNEVSTTPQAPLPPAPTAPALSGLAGNLQNILTWTASLGATSYDVKRSTTPTGPYTTITSSVYSNVYSTYTDTSVVNGTTYYYVVSASNAGGSSVNSNEVSLKPQAPLEPALNIVIAEEKVKVGQEFTANVELKDVTNIYAEDFTVKYDNTKFDYLGFEAVTGFQIYNQSTDQNGTLRFIIASQGVNYGITGEKTFVKLKLRAKAVGVGKVDALKCRIADIDHEFDLGDPSCGEDTVTVENQDVNRNGEYTLLDLAIDGYYYGQLASNANPAIYTADQAGDEYVNNDDLIFIVKQMLLNTNYAPNL</sequence>
<evidence type="ECO:0000313" key="6">
    <source>
        <dbReference type="Proteomes" id="UP001652445"/>
    </source>
</evidence>
<comment type="caution">
    <text evidence="5">The sequence shown here is derived from an EMBL/GenBank/DDBJ whole genome shotgun (WGS) entry which is preliminary data.</text>
</comment>
<dbReference type="Pfam" id="PF00963">
    <property type="entry name" value="Cohesin"/>
    <property type="match status" value="1"/>
</dbReference>
<keyword evidence="1" id="KW-0677">Repeat</keyword>
<gene>
    <name evidence="5" type="ORF">OB236_23820</name>
</gene>
<reference evidence="5 6" key="1">
    <citation type="submission" date="2022-09" db="EMBL/GenBank/DDBJ databases">
        <authorList>
            <person name="Han X.L."/>
            <person name="Wang Q."/>
            <person name="Lu T."/>
        </authorList>
    </citation>
    <scope>NUCLEOTIDE SEQUENCE [LARGE SCALE GENOMIC DNA]</scope>
    <source>
        <strain evidence="5 6">WQ 127069</strain>
    </source>
</reference>
<dbReference type="InterPro" id="IPR036116">
    <property type="entry name" value="FN3_sf"/>
</dbReference>
<dbReference type="Proteomes" id="UP001652445">
    <property type="component" value="Unassembled WGS sequence"/>
</dbReference>
<dbReference type="Pfam" id="PF00041">
    <property type="entry name" value="fn3"/>
    <property type="match status" value="1"/>
</dbReference>
<dbReference type="PANTHER" id="PTHR46708:SF10">
    <property type="entry name" value="RECEPTOR-TYPE TYROSINE-PROTEIN PHOSPHATASE ETA-LIKE"/>
    <property type="match status" value="1"/>
</dbReference>
<dbReference type="InterPro" id="IPR013783">
    <property type="entry name" value="Ig-like_fold"/>
</dbReference>
<dbReference type="CDD" id="cd08547">
    <property type="entry name" value="Type_II_cohesin"/>
    <property type="match status" value="1"/>
</dbReference>
<organism evidence="5 6">
    <name type="scientific">Paenibacillus baimaensis</name>
    <dbReference type="NCBI Taxonomy" id="2982185"/>
    <lineage>
        <taxon>Bacteria</taxon>
        <taxon>Bacillati</taxon>
        <taxon>Bacillota</taxon>
        <taxon>Bacilli</taxon>
        <taxon>Bacillales</taxon>
        <taxon>Paenibacillaceae</taxon>
        <taxon>Paenibacillus</taxon>
    </lineage>
</organism>
<evidence type="ECO:0000313" key="5">
    <source>
        <dbReference type="EMBL" id="MCU6795139.1"/>
    </source>
</evidence>
<dbReference type="PROSITE" id="PS50853">
    <property type="entry name" value="FN3"/>
    <property type="match status" value="3"/>
</dbReference>
<feature type="domain" description="Fibronectin type-III" evidence="4">
    <location>
        <begin position="256"/>
        <end position="343"/>
    </location>
</feature>
<feature type="domain" description="Fibronectin type-III" evidence="4">
    <location>
        <begin position="347"/>
        <end position="439"/>
    </location>
</feature>
<protein>
    <submittedName>
        <fullName evidence="5">Cohesin domain-containing protein</fullName>
    </submittedName>
</protein>
<feature type="domain" description="Fibronectin type-III" evidence="4">
    <location>
        <begin position="159"/>
        <end position="255"/>
    </location>
</feature>
<feature type="signal peptide" evidence="3">
    <location>
        <begin position="1"/>
        <end position="21"/>
    </location>
</feature>
<dbReference type="CDD" id="cd00063">
    <property type="entry name" value="FN3"/>
    <property type="match status" value="3"/>
</dbReference>
<dbReference type="EMBL" id="JAOQIO010000094">
    <property type="protein sequence ID" value="MCU6795139.1"/>
    <property type="molecule type" value="Genomic_DNA"/>
</dbReference>
<evidence type="ECO:0000256" key="2">
    <source>
        <dbReference type="SAM" id="MobiDB-lite"/>
    </source>
</evidence>
<dbReference type="Gene3D" id="2.60.40.10">
    <property type="entry name" value="Immunoglobulins"/>
    <property type="match status" value="3"/>
</dbReference>
<dbReference type="SUPFAM" id="SSF49384">
    <property type="entry name" value="Carbohydrate-binding domain"/>
    <property type="match status" value="1"/>
</dbReference>
<feature type="chain" id="PRO_5047333074" evidence="3">
    <location>
        <begin position="22"/>
        <end position="638"/>
    </location>
</feature>
<dbReference type="InterPro" id="IPR002102">
    <property type="entry name" value="Cohesin_dom"/>
</dbReference>
<accession>A0ABT2UKH2</accession>
<dbReference type="InterPro" id="IPR003961">
    <property type="entry name" value="FN3_dom"/>
</dbReference>
<dbReference type="PANTHER" id="PTHR46708">
    <property type="entry name" value="TENASCIN"/>
    <property type="match status" value="1"/>
</dbReference>
<dbReference type="Gene3D" id="2.60.40.680">
    <property type="match status" value="1"/>
</dbReference>
<dbReference type="SMART" id="SM00060">
    <property type="entry name" value="FN3"/>
    <property type="match status" value="3"/>
</dbReference>
<evidence type="ECO:0000256" key="1">
    <source>
        <dbReference type="ARBA" id="ARBA00022737"/>
    </source>
</evidence>